<dbReference type="PANTHER" id="PTHR42933:SF3">
    <property type="entry name" value="TYPE I RESTRICTION ENZYME MJAVIII METHYLASE SUBUNIT"/>
    <property type="match status" value="1"/>
</dbReference>
<dbReference type="PANTHER" id="PTHR42933">
    <property type="entry name" value="SLR6095 PROTEIN"/>
    <property type="match status" value="1"/>
</dbReference>
<evidence type="ECO:0000256" key="2">
    <source>
        <dbReference type="ARBA" id="ARBA00022603"/>
    </source>
</evidence>
<name>A0A5Q3QHJ7_9PSEU</name>
<dbReference type="SUPFAM" id="SSF53335">
    <property type="entry name" value="S-adenosyl-L-methionine-dependent methyltransferases"/>
    <property type="match status" value="1"/>
</dbReference>
<evidence type="ECO:0000256" key="3">
    <source>
        <dbReference type="ARBA" id="ARBA00022679"/>
    </source>
</evidence>
<feature type="region of interest" description="Disordered" evidence="7">
    <location>
        <begin position="269"/>
        <end position="289"/>
    </location>
</feature>
<dbReference type="Proteomes" id="UP000371041">
    <property type="component" value="Chromosome"/>
</dbReference>
<dbReference type="EMBL" id="CP045929">
    <property type="protein sequence ID" value="QGK70307.1"/>
    <property type="molecule type" value="Genomic_DNA"/>
</dbReference>
<dbReference type="KEGG" id="sace:GIY23_12920"/>
<comment type="catalytic activity">
    <reaction evidence="6">
        <text>a 2'-deoxyadenosine in DNA + S-adenosyl-L-methionine = an N(6)-methyl-2'-deoxyadenosine in DNA + S-adenosyl-L-homocysteine + H(+)</text>
        <dbReference type="Rhea" id="RHEA:15197"/>
        <dbReference type="Rhea" id="RHEA-COMP:12418"/>
        <dbReference type="Rhea" id="RHEA-COMP:12419"/>
        <dbReference type="ChEBI" id="CHEBI:15378"/>
        <dbReference type="ChEBI" id="CHEBI:57856"/>
        <dbReference type="ChEBI" id="CHEBI:59789"/>
        <dbReference type="ChEBI" id="CHEBI:90615"/>
        <dbReference type="ChEBI" id="CHEBI:90616"/>
        <dbReference type="EC" id="2.1.1.72"/>
    </reaction>
</comment>
<dbReference type="GO" id="GO:0009007">
    <property type="term" value="F:site-specific DNA-methyltransferase (adenine-specific) activity"/>
    <property type="evidence" value="ECO:0007669"/>
    <property type="project" value="UniProtKB-EC"/>
</dbReference>
<dbReference type="InterPro" id="IPR003356">
    <property type="entry name" value="DNA_methylase_A-5"/>
</dbReference>
<dbReference type="GO" id="GO:0032259">
    <property type="term" value="P:methylation"/>
    <property type="evidence" value="ECO:0007669"/>
    <property type="project" value="UniProtKB-KW"/>
</dbReference>
<proteinExistence type="predicted"/>
<evidence type="ECO:0000256" key="4">
    <source>
        <dbReference type="ARBA" id="ARBA00022691"/>
    </source>
</evidence>
<gene>
    <name evidence="9" type="ORF">GIY23_12920</name>
</gene>
<keyword evidence="2 9" id="KW-0489">Methyltransferase</keyword>
<dbReference type="GO" id="GO:0008170">
    <property type="term" value="F:N-methyltransferase activity"/>
    <property type="evidence" value="ECO:0007669"/>
    <property type="project" value="InterPro"/>
</dbReference>
<keyword evidence="4" id="KW-0949">S-adenosyl-L-methionine</keyword>
<evidence type="ECO:0000256" key="5">
    <source>
        <dbReference type="ARBA" id="ARBA00022747"/>
    </source>
</evidence>
<evidence type="ECO:0000256" key="7">
    <source>
        <dbReference type="SAM" id="MobiDB-lite"/>
    </source>
</evidence>
<reference evidence="10" key="1">
    <citation type="submission" date="2019-11" db="EMBL/GenBank/DDBJ databases">
        <title>The complete genome sequence of Saccharopolyspora sp. E2A.</title>
        <authorList>
            <person name="Zhang G."/>
        </authorList>
    </citation>
    <scope>NUCLEOTIDE SEQUENCE [LARGE SCALE GENOMIC DNA]</scope>
    <source>
        <strain evidence="10">E2A</strain>
    </source>
</reference>
<sequence>MTIAQAVATAWNTSNHSGRRDVPLSVVAGLALIHPRDHTQPCPGEQIQAQTPEEFRRTLTDIYTLTGRARPDLVPALYPLMEWLFHDDENPTLQRAAKTTADAALHAGQIALTGTEARYEADLLGMVLGSLKSSNASKANAQIYTPTAIADVMARMNTPHEGARVQDPAVGSGSHFRAAAQAMRENDHDPTTVAWYGADIDNLAIAACAANSLLWELGPHVLLCVADTLAEGDWPTRAEAQHREVVELADNIRQTSAMLAAVRTAQRLTDTVRHDQPECSPADHDQAQG</sequence>
<keyword evidence="3" id="KW-0808">Transferase</keyword>
<dbReference type="GO" id="GO:0003677">
    <property type="term" value="F:DNA binding"/>
    <property type="evidence" value="ECO:0007669"/>
    <property type="project" value="InterPro"/>
</dbReference>
<dbReference type="Pfam" id="PF02384">
    <property type="entry name" value="N6_Mtase"/>
    <property type="match status" value="1"/>
</dbReference>
<dbReference type="Gene3D" id="3.40.50.150">
    <property type="entry name" value="Vaccinia Virus protein VP39"/>
    <property type="match status" value="1"/>
</dbReference>
<accession>A0A5Q3QHJ7</accession>
<evidence type="ECO:0000313" key="9">
    <source>
        <dbReference type="EMBL" id="QGK70307.1"/>
    </source>
</evidence>
<evidence type="ECO:0000256" key="1">
    <source>
        <dbReference type="ARBA" id="ARBA00011900"/>
    </source>
</evidence>
<keyword evidence="10" id="KW-1185">Reference proteome</keyword>
<evidence type="ECO:0000313" key="10">
    <source>
        <dbReference type="Proteomes" id="UP000371041"/>
    </source>
</evidence>
<dbReference type="RefSeq" id="WP_154076891.1">
    <property type="nucleotide sequence ID" value="NZ_CP045929.1"/>
</dbReference>
<evidence type="ECO:0000256" key="6">
    <source>
        <dbReference type="ARBA" id="ARBA00047942"/>
    </source>
</evidence>
<feature type="compositionally biased region" description="Basic and acidic residues" evidence="7">
    <location>
        <begin position="270"/>
        <end position="289"/>
    </location>
</feature>
<dbReference type="GO" id="GO:0009307">
    <property type="term" value="P:DNA restriction-modification system"/>
    <property type="evidence" value="ECO:0007669"/>
    <property type="project" value="UniProtKB-KW"/>
</dbReference>
<evidence type="ECO:0000259" key="8">
    <source>
        <dbReference type="Pfam" id="PF02384"/>
    </source>
</evidence>
<dbReference type="EC" id="2.1.1.72" evidence="1"/>
<organism evidence="9 10">
    <name type="scientific">Allosaccharopolyspora coralli</name>
    <dbReference type="NCBI Taxonomy" id="2665642"/>
    <lineage>
        <taxon>Bacteria</taxon>
        <taxon>Bacillati</taxon>
        <taxon>Actinomycetota</taxon>
        <taxon>Actinomycetes</taxon>
        <taxon>Pseudonocardiales</taxon>
        <taxon>Pseudonocardiaceae</taxon>
        <taxon>Allosaccharopolyspora</taxon>
    </lineage>
</organism>
<dbReference type="InterPro" id="IPR051537">
    <property type="entry name" value="DNA_Adenine_Mtase"/>
</dbReference>
<keyword evidence="5" id="KW-0680">Restriction system</keyword>
<dbReference type="AlphaFoldDB" id="A0A5Q3QHJ7"/>
<protein>
    <recommendedName>
        <fullName evidence="1">site-specific DNA-methyltransferase (adenine-specific)</fullName>
        <ecNumber evidence="1">2.1.1.72</ecNumber>
    </recommendedName>
</protein>
<dbReference type="InterPro" id="IPR029063">
    <property type="entry name" value="SAM-dependent_MTases_sf"/>
</dbReference>
<feature type="domain" description="DNA methylase adenine-specific" evidence="8">
    <location>
        <begin position="134"/>
        <end position="235"/>
    </location>
</feature>